<reference evidence="1" key="1">
    <citation type="journal article" date="2020" name="Stud. Mycol.">
        <title>101 Dothideomycetes genomes: a test case for predicting lifestyles and emergence of pathogens.</title>
        <authorList>
            <person name="Haridas S."/>
            <person name="Albert R."/>
            <person name="Binder M."/>
            <person name="Bloem J."/>
            <person name="Labutti K."/>
            <person name="Salamov A."/>
            <person name="Andreopoulos B."/>
            <person name="Baker S."/>
            <person name="Barry K."/>
            <person name="Bills G."/>
            <person name="Bluhm B."/>
            <person name="Cannon C."/>
            <person name="Castanera R."/>
            <person name="Culley D."/>
            <person name="Daum C."/>
            <person name="Ezra D."/>
            <person name="Gonzalez J."/>
            <person name="Henrissat B."/>
            <person name="Kuo A."/>
            <person name="Liang C."/>
            <person name="Lipzen A."/>
            <person name="Lutzoni F."/>
            <person name="Magnuson J."/>
            <person name="Mondo S."/>
            <person name="Nolan M."/>
            <person name="Ohm R."/>
            <person name="Pangilinan J."/>
            <person name="Park H.-J."/>
            <person name="Ramirez L."/>
            <person name="Alfaro M."/>
            <person name="Sun H."/>
            <person name="Tritt A."/>
            <person name="Yoshinaga Y."/>
            <person name="Zwiers L.-H."/>
            <person name="Turgeon B."/>
            <person name="Goodwin S."/>
            <person name="Spatafora J."/>
            <person name="Crous P."/>
            <person name="Grigoriev I."/>
        </authorList>
    </citation>
    <scope>NUCLEOTIDE SEQUENCE</scope>
    <source>
        <strain evidence="1">Tuck. ex Michener</strain>
    </source>
</reference>
<accession>A0A6A6GRG1</accession>
<gene>
    <name evidence="1" type="ORF">EV356DRAFT_458511</name>
</gene>
<proteinExistence type="predicted"/>
<evidence type="ECO:0000313" key="1">
    <source>
        <dbReference type="EMBL" id="KAF2228332.1"/>
    </source>
</evidence>
<dbReference type="AlphaFoldDB" id="A0A6A6GRG1"/>
<evidence type="ECO:0000313" key="2">
    <source>
        <dbReference type="Proteomes" id="UP000800092"/>
    </source>
</evidence>
<dbReference type="Proteomes" id="UP000800092">
    <property type="component" value="Unassembled WGS sequence"/>
</dbReference>
<sequence>QQKLALVDYINKLLDYGIPPIVRMVRNFALEILKKLLRKNWTHYFIKYYHKNLKFTYLMGLNLECKKANNIPRI</sequence>
<name>A0A6A6GRG1_VIRVR</name>
<feature type="non-terminal residue" evidence="1">
    <location>
        <position position="1"/>
    </location>
</feature>
<keyword evidence="2" id="KW-1185">Reference proteome</keyword>
<protein>
    <recommendedName>
        <fullName evidence="3">HTH CENPB-type domain-containing protein</fullName>
    </recommendedName>
</protein>
<dbReference type="OrthoDB" id="3942738at2759"/>
<evidence type="ECO:0008006" key="3">
    <source>
        <dbReference type="Google" id="ProtNLM"/>
    </source>
</evidence>
<organism evidence="1 2">
    <name type="scientific">Viridothelium virens</name>
    <name type="common">Speckled blister lichen</name>
    <name type="synonym">Trypethelium virens</name>
    <dbReference type="NCBI Taxonomy" id="1048519"/>
    <lineage>
        <taxon>Eukaryota</taxon>
        <taxon>Fungi</taxon>
        <taxon>Dikarya</taxon>
        <taxon>Ascomycota</taxon>
        <taxon>Pezizomycotina</taxon>
        <taxon>Dothideomycetes</taxon>
        <taxon>Dothideomycetes incertae sedis</taxon>
        <taxon>Trypetheliales</taxon>
        <taxon>Trypetheliaceae</taxon>
        <taxon>Viridothelium</taxon>
    </lineage>
</organism>
<dbReference type="EMBL" id="ML992359">
    <property type="protein sequence ID" value="KAF2228332.1"/>
    <property type="molecule type" value="Genomic_DNA"/>
</dbReference>